<protein>
    <submittedName>
        <fullName evidence="2">Alkaline phosphatase family protein</fullName>
    </submittedName>
</protein>
<dbReference type="PROSITE" id="PS51257">
    <property type="entry name" value="PROKAR_LIPOPROTEIN"/>
    <property type="match status" value="1"/>
</dbReference>
<evidence type="ECO:0000313" key="3">
    <source>
        <dbReference type="Proteomes" id="UP000306552"/>
    </source>
</evidence>
<organism evidence="2 3">
    <name type="scientific">Mesohalobacter halotolerans</name>
    <dbReference type="NCBI Taxonomy" id="1883405"/>
    <lineage>
        <taxon>Bacteria</taxon>
        <taxon>Pseudomonadati</taxon>
        <taxon>Bacteroidota</taxon>
        <taxon>Flavobacteriia</taxon>
        <taxon>Flavobacteriales</taxon>
        <taxon>Flavobacteriaceae</taxon>
        <taxon>Mesohalobacter</taxon>
    </lineage>
</organism>
<evidence type="ECO:0000259" key="1">
    <source>
        <dbReference type="Pfam" id="PF09423"/>
    </source>
</evidence>
<dbReference type="InterPro" id="IPR038607">
    <property type="entry name" value="PhoD-like_sf"/>
</dbReference>
<comment type="caution">
    <text evidence="2">The sequence shown here is derived from an EMBL/GenBank/DDBJ whole genome shotgun (WGS) entry which is preliminary data.</text>
</comment>
<gene>
    <name evidence="2" type="ORF">FCN74_01570</name>
</gene>
<reference evidence="2 3" key="1">
    <citation type="submission" date="2019-04" db="EMBL/GenBank/DDBJ databases">
        <title>Psychroflexus halotolerans sp. nov., isolated from a marine solar saltern.</title>
        <authorList>
            <person name="Feng X."/>
        </authorList>
    </citation>
    <scope>NUCLEOTIDE SEQUENCE [LARGE SCALE GENOMIC DNA]</scope>
    <source>
        <strain evidence="2 3">WDS2C27</strain>
    </source>
</reference>
<dbReference type="AlphaFoldDB" id="A0A4U5TUF0"/>
<proteinExistence type="predicted"/>
<dbReference type="InterPro" id="IPR018946">
    <property type="entry name" value="PhoD-like_MPP"/>
</dbReference>
<keyword evidence="3" id="KW-1185">Reference proteome</keyword>
<name>A0A4U5TUF0_9FLAO</name>
<dbReference type="SUPFAM" id="SSF56300">
    <property type="entry name" value="Metallo-dependent phosphatases"/>
    <property type="match status" value="1"/>
</dbReference>
<accession>A0A4U5TUF0</accession>
<dbReference type="PANTHER" id="PTHR33987">
    <property type="entry name" value="CALCINEURIN-LIKE METALLO-PHOSPHOESTERASE SUPERFAMILY PROTEIN"/>
    <property type="match status" value="1"/>
</dbReference>
<dbReference type="Pfam" id="PF09423">
    <property type="entry name" value="PhoD"/>
    <property type="match status" value="1"/>
</dbReference>
<dbReference type="EMBL" id="SWMU01000001">
    <property type="protein sequence ID" value="TKS57134.1"/>
    <property type="molecule type" value="Genomic_DNA"/>
</dbReference>
<dbReference type="InterPro" id="IPR029052">
    <property type="entry name" value="Metallo-depent_PP-like"/>
</dbReference>
<sequence>MLNLRVLSFYFLIISIVSCKNNKPQDSKQNTPSTQPNEVKTKINTFDFVVAFGSCNKQNHKQPLWNAMVKQNPDIFIWGGDNIYADTEDMTKMAQDYQTQLENPNYKAFLNTIDHQIYGVWDDHDYGKNDAGKEWTYKTESQQLFLDFLGVDSTDVRRNQKGIYYSEELQVKDNIIKLILLDTRYFRSPLQDNKESDKRYQPWRNGEGTLLGETQWKWLENELKLSNADYHIIMSSIQIWSNEHGFETWGNFPHEVDKLKQLLNTYQPQNLVMLSGDRHISEFSSQTLKAYDYPIFDFTSSGLTHAYSKFTSEPNEDRVGKVVATESFGMLKYNFESNSVLLEMRNEAGVLQDYDLKF</sequence>
<dbReference type="OrthoDB" id="9763616at2"/>
<dbReference type="PANTHER" id="PTHR33987:SF1">
    <property type="entry name" value="CALCINEURIN-LIKE METALLO-PHOSPHOESTERASE SUPERFAMILY PROTEIN"/>
    <property type="match status" value="1"/>
</dbReference>
<evidence type="ECO:0000313" key="2">
    <source>
        <dbReference type="EMBL" id="TKS57134.1"/>
    </source>
</evidence>
<dbReference type="Proteomes" id="UP000306552">
    <property type="component" value="Unassembled WGS sequence"/>
</dbReference>
<feature type="domain" description="PhoD-like phosphatase metallophosphatase" evidence="1">
    <location>
        <begin position="53"/>
        <end position="286"/>
    </location>
</feature>
<dbReference type="Gene3D" id="3.60.21.70">
    <property type="entry name" value="PhoD-like phosphatase"/>
    <property type="match status" value="1"/>
</dbReference>
<dbReference type="CDD" id="cd07389">
    <property type="entry name" value="MPP_PhoD"/>
    <property type="match status" value="1"/>
</dbReference>